<reference evidence="1" key="1">
    <citation type="submission" date="2014-09" db="EMBL/GenBank/DDBJ databases">
        <authorList>
            <person name="Magalhaes I.L.F."/>
            <person name="Oliveira U."/>
            <person name="Santos F.R."/>
            <person name="Vidigal T.H.D.A."/>
            <person name="Brescovit A.D."/>
            <person name="Santos A.J."/>
        </authorList>
    </citation>
    <scope>NUCLEOTIDE SEQUENCE</scope>
    <source>
        <tissue evidence="1">Shoot tissue taken approximately 20 cm above the soil surface</tissue>
    </source>
</reference>
<accession>A0A0A9GUJ9</accession>
<dbReference type="EMBL" id="GBRH01170687">
    <property type="protein sequence ID" value="JAE27209.1"/>
    <property type="molecule type" value="Transcribed_RNA"/>
</dbReference>
<proteinExistence type="predicted"/>
<dbReference type="AlphaFoldDB" id="A0A0A9GUJ9"/>
<evidence type="ECO:0000313" key="1">
    <source>
        <dbReference type="EMBL" id="JAE27209.1"/>
    </source>
</evidence>
<organism evidence="1">
    <name type="scientific">Arundo donax</name>
    <name type="common">Giant reed</name>
    <name type="synonym">Donax arundinaceus</name>
    <dbReference type="NCBI Taxonomy" id="35708"/>
    <lineage>
        <taxon>Eukaryota</taxon>
        <taxon>Viridiplantae</taxon>
        <taxon>Streptophyta</taxon>
        <taxon>Embryophyta</taxon>
        <taxon>Tracheophyta</taxon>
        <taxon>Spermatophyta</taxon>
        <taxon>Magnoliopsida</taxon>
        <taxon>Liliopsida</taxon>
        <taxon>Poales</taxon>
        <taxon>Poaceae</taxon>
        <taxon>PACMAD clade</taxon>
        <taxon>Arundinoideae</taxon>
        <taxon>Arundineae</taxon>
        <taxon>Arundo</taxon>
    </lineage>
</organism>
<protein>
    <submittedName>
        <fullName evidence="1">Uncharacterized protein</fullName>
    </submittedName>
</protein>
<name>A0A0A9GUJ9_ARUDO</name>
<reference evidence="1" key="2">
    <citation type="journal article" date="2015" name="Data Brief">
        <title>Shoot transcriptome of the giant reed, Arundo donax.</title>
        <authorList>
            <person name="Barrero R.A."/>
            <person name="Guerrero F.D."/>
            <person name="Moolhuijzen P."/>
            <person name="Goolsby J.A."/>
            <person name="Tidwell J."/>
            <person name="Bellgard S.E."/>
            <person name="Bellgard M.I."/>
        </authorList>
    </citation>
    <scope>NUCLEOTIDE SEQUENCE</scope>
    <source>
        <tissue evidence="1">Shoot tissue taken approximately 20 cm above the soil surface</tissue>
    </source>
</reference>
<sequence length="28" mass="3339">MLKMVIPRDCIWNSCFDFCIHVCIWGAH</sequence>